<feature type="non-terminal residue" evidence="1">
    <location>
        <position position="1"/>
    </location>
</feature>
<organism evidence="1 2">
    <name type="scientific">Adineta steineri</name>
    <dbReference type="NCBI Taxonomy" id="433720"/>
    <lineage>
        <taxon>Eukaryota</taxon>
        <taxon>Metazoa</taxon>
        <taxon>Spiralia</taxon>
        <taxon>Gnathifera</taxon>
        <taxon>Rotifera</taxon>
        <taxon>Eurotatoria</taxon>
        <taxon>Bdelloidea</taxon>
        <taxon>Adinetida</taxon>
        <taxon>Adinetidae</taxon>
        <taxon>Adineta</taxon>
    </lineage>
</organism>
<proteinExistence type="predicted"/>
<gene>
    <name evidence="1" type="ORF">KXQ929_LOCUS52848</name>
</gene>
<accession>A0A820R7P0</accession>
<evidence type="ECO:0000313" key="2">
    <source>
        <dbReference type="Proteomes" id="UP000663868"/>
    </source>
</evidence>
<reference evidence="1" key="1">
    <citation type="submission" date="2021-02" db="EMBL/GenBank/DDBJ databases">
        <authorList>
            <person name="Nowell W R."/>
        </authorList>
    </citation>
    <scope>NUCLEOTIDE SEQUENCE</scope>
</reference>
<dbReference type="Proteomes" id="UP000663868">
    <property type="component" value="Unassembled WGS sequence"/>
</dbReference>
<sequence length="83" mass="9540">MPLENAPYDYQSIVSAITGTKNVFLRTDSIGDECTNSYRTLNKRLSRLILYGRQKQDLVDRCTILQRCVDEMSRLQECSTSES</sequence>
<dbReference type="AlphaFoldDB" id="A0A820R7P0"/>
<protein>
    <submittedName>
        <fullName evidence="1">Uncharacterized protein</fullName>
    </submittedName>
</protein>
<comment type="caution">
    <text evidence="1">The sequence shown here is derived from an EMBL/GenBank/DDBJ whole genome shotgun (WGS) entry which is preliminary data.</text>
</comment>
<evidence type="ECO:0000313" key="1">
    <source>
        <dbReference type="EMBL" id="CAF4432120.1"/>
    </source>
</evidence>
<dbReference type="EMBL" id="CAJOBB010028774">
    <property type="protein sequence ID" value="CAF4432120.1"/>
    <property type="molecule type" value="Genomic_DNA"/>
</dbReference>
<name>A0A820R7P0_9BILA</name>